<comment type="caution">
    <text evidence="2">The sequence shown here is derived from an EMBL/GenBank/DDBJ whole genome shotgun (WGS) entry which is preliminary data.</text>
</comment>
<protein>
    <submittedName>
        <fullName evidence="2">Alpha/beta fold hydrolase</fullName>
    </submittedName>
</protein>
<dbReference type="InterPro" id="IPR050266">
    <property type="entry name" value="AB_hydrolase_sf"/>
</dbReference>
<feature type="domain" description="AB hydrolase-1" evidence="1">
    <location>
        <begin position="4"/>
        <end position="197"/>
    </location>
</feature>
<dbReference type="GO" id="GO:0016020">
    <property type="term" value="C:membrane"/>
    <property type="evidence" value="ECO:0007669"/>
    <property type="project" value="TreeGrafter"/>
</dbReference>
<dbReference type="PANTHER" id="PTHR43798:SF33">
    <property type="entry name" value="HYDROLASE, PUTATIVE (AFU_ORTHOLOGUE AFUA_2G14860)-RELATED"/>
    <property type="match status" value="1"/>
</dbReference>
<dbReference type="InterPro" id="IPR000073">
    <property type="entry name" value="AB_hydrolase_1"/>
</dbReference>
<sequence>MTYVFLHGLGQLSSSWDEVTAHLPSDIQICCPHLTAIIKNQKVTYETLYSAFENKCSLMEKPLNLCGLSLGAVLALQYAINNPQMVKSLILIAPQYKMPKLLLTIQNIVFRILPQNAFQETGFSKREVIALTNSMKSIDFTPALKGITCPSFIICGQKDKANQKAAKLLVANIPNAKFFLIENAGHEVNIDAPVKLANLVKEFWFHK</sequence>
<dbReference type="EMBL" id="DVOF01000129">
    <property type="protein sequence ID" value="HIV02795.1"/>
    <property type="molecule type" value="Genomic_DNA"/>
</dbReference>
<dbReference type="Proteomes" id="UP000886743">
    <property type="component" value="Unassembled WGS sequence"/>
</dbReference>
<dbReference type="PANTHER" id="PTHR43798">
    <property type="entry name" value="MONOACYLGLYCEROL LIPASE"/>
    <property type="match status" value="1"/>
</dbReference>
<dbReference type="Pfam" id="PF12697">
    <property type="entry name" value="Abhydrolase_6"/>
    <property type="match status" value="1"/>
</dbReference>
<dbReference type="Gene3D" id="3.40.50.1820">
    <property type="entry name" value="alpha/beta hydrolase"/>
    <property type="match status" value="1"/>
</dbReference>
<proteinExistence type="predicted"/>
<dbReference type="GO" id="GO:0016787">
    <property type="term" value="F:hydrolase activity"/>
    <property type="evidence" value="ECO:0007669"/>
    <property type="project" value="UniProtKB-KW"/>
</dbReference>
<dbReference type="InterPro" id="IPR029058">
    <property type="entry name" value="AB_hydrolase_fold"/>
</dbReference>
<reference evidence="2" key="2">
    <citation type="journal article" date="2021" name="PeerJ">
        <title>Extensive microbial diversity within the chicken gut microbiome revealed by metagenomics and culture.</title>
        <authorList>
            <person name="Gilroy R."/>
            <person name="Ravi A."/>
            <person name="Getino M."/>
            <person name="Pursley I."/>
            <person name="Horton D.L."/>
            <person name="Alikhan N.F."/>
            <person name="Baker D."/>
            <person name="Gharbi K."/>
            <person name="Hall N."/>
            <person name="Watson M."/>
            <person name="Adriaenssens E.M."/>
            <person name="Foster-Nyarko E."/>
            <person name="Jarju S."/>
            <person name="Secka A."/>
            <person name="Antonio M."/>
            <person name="Oren A."/>
            <person name="Chaudhuri R.R."/>
            <person name="La Ragione R."/>
            <person name="Hildebrand F."/>
            <person name="Pallen M.J."/>
        </authorList>
    </citation>
    <scope>NUCLEOTIDE SEQUENCE</scope>
    <source>
        <strain evidence="2">4920</strain>
    </source>
</reference>
<evidence type="ECO:0000313" key="2">
    <source>
        <dbReference type="EMBL" id="HIV02795.1"/>
    </source>
</evidence>
<accession>A0A9D1NH63</accession>
<evidence type="ECO:0000313" key="3">
    <source>
        <dbReference type="Proteomes" id="UP000886743"/>
    </source>
</evidence>
<gene>
    <name evidence="2" type="ORF">IAC74_04415</name>
</gene>
<keyword evidence="2" id="KW-0378">Hydrolase</keyword>
<name>A0A9D1NH63_9FIRM</name>
<reference evidence="2" key="1">
    <citation type="submission" date="2020-10" db="EMBL/GenBank/DDBJ databases">
        <authorList>
            <person name="Gilroy R."/>
        </authorList>
    </citation>
    <scope>NUCLEOTIDE SEQUENCE</scope>
    <source>
        <strain evidence="2">4920</strain>
    </source>
</reference>
<dbReference type="AlphaFoldDB" id="A0A9D1NH63"/>
<dbReference type="SUPFAM" id="SSF53474">
    <property type="entry name" value="alpha/beta-Hydrolases"/>
    <property type="match status" value="1"/>
</dbReference>
<organism evidence="2 3">
    <name type="scientific">Candidatus Aphodoplasma excrementigallinarum</name>
    <dbReference type="NCBI Taxonomy" id="2840673"/>
    <lineage>
        <taxon>Bacteria</taxon>
        <taxon>Bacillati</taxon>
        <taxon>Bacillota</taxon>
        <taxon>Clostridia</taxon>
        <taxon>Eubacteriales</taxon>
        <taxon>Candidatus Aphodoplasma</taxon>
    </lineage>
</organism>
<evidence type="ECO:0000259" key="1">
    <source>
        <dbReference type="Pfam" id="PF12697"/>
    </source>
</evidence>